<dbReference type="PANTHER" id="PTHR43679:SF2">
    <property type="entry name" value="OCTANOYL-[GCVH]:PROTEIN N-OCTANOYLTRANSFERASE"/>
    <property type="match status" value="1"/>
</dbReference>
<evidence type="ECO:0000256" key="1">
    <source>
        <dbReference type="ARBA" id="ARBA00022679"/>
    </source>
</evidence>
<feature type="domain" description="BPL/LPL catalytic" evidence="4">
    <location>
        <begin position="44"/>
        <end position="228"/>
    </location>
</feature>
<accession>A0ABS2MX87</accession>
<dbReference type="Gene3D" id="3.30.930.10">
    <property type="entry name" value="Bira Bifunctional Protein, Domain 2"/>
    <property type="match status" value="1"/>
</dbReference>
<feature type="site" description="Lowers pKa of active site Cys" evidence="3">
    <location>
        <position position="160"/>
    </location>
</feature>
<dbReference type="InterPro" id="IPR045864">
    <property type="entry name" value="aa-tRNA-synth_II/BPL/LPL"/>
</dbReference>
<dbReference type="GO" id="GO:0016746">
    <property type="term" value="F:acyltransferase activity"/>
    <property type="evidence" value="ECO:0007669"/>
    <property type="project" value="UniProtKB-KW"/>
</dbReference>
<organism evidence="5 6">
    <name type="scientific">Aquibacillus albus</name>
    <dbReference type="NCBI Taxonomy" id="1168171"/>
    <lineage>
        <taxon>Bacteria</taxon>
        <taxon>Bacillati</taxon>
        <taxon>Bacillota</taxon>
        <taxon>Bacilli</taxon>
        <taxon>Bacillales</taxon>
        <taxon>Bacillaceae</taxon>
        <taxon>Aquibacillus</taxon>
    </lineage>
</organism>
<evidence type="ECO:0000313" key="6">
    <source>
        <dbReference type="Proteomes" id="UP001296943"/>
    </source>
</evidence>
<dbReference type="InterPro" id="IPR050664">
    <property type="entry name" value="Octanoyltrans_LipM/LipL"/>
</dbReference>
<evidence type="ECO:0000256" key="3">
    <source>
        <dbReference type="HAMAP-Rule" id="MF_02119"/>
    </source>
</evidence>
<dbReference type="Pfam" id="PF21948">
    <property type="entry name" value="LplA-B_cat"/>
    <property type="match status" value="1"/>
</dbReference>
<keyword evidence="6" id="KW-1185">Reference proteome</keyword>
<comment type="similarity">
    <text evidence="3">Belongs to the octanoyltransferase LipL family.</text>
</comment>
<reference evidence="5 6" key="1">
    <citation type="submission" date="2021-01" db="EMBL/GenBank/DDBJ databases">
        <title>Genomic Encyclopedia of Type Strains, Phase IV (KMG-IV): sequencing the most valuable type-strain genomes for metagenomic binning, comparative biology and taxonomic classification.</title>
        <authorList>
            <person name="Goeker M."/>
        </authorList>
    </citation>
    <scope>NUCLEOTIDE SEQUENCE [LARGE SCALE GENOMIC DNA]</scope>
    <source>
        <strain evidence="5 6">DSM 23711</strain>
    </source>
</reference>
<dbReference type="CDD" id="cd16443">
    <property type="entry name" value="LplA"/>
    <property type="match status" value="1"/>
</dbReference>
<sequence>MEDWKKFFNHRAIRYINHSNPSYLSTAMASFAIDDAIAISVGNEASPPAVRLWVHEQTVVLGIPDVRLPYFESGVRFLHNKGYDTVVRNSGGLAVALDAGILNMSFILPDVKRVSIHDGYQAMVHFIQYLFRDVTNDIQAFEIKGSYCPGEYDLSIRGKKFAGISQRRVKNGTAVQIYLCVEGDGSVRAKLIQSFYEYGLQGEKGNFDYPLIEPGTMKSLSQLIDQEITVDSVVRRIEQCFKEFADELVTTDINDEELVDFEKRMAQVIDRNNKALRF</sequence>
<comment type="pathway">
    <text evidence="3">Protein modification; protein lipoylation via endogenous pathway; protein N(6)-(lipoyl)lysine from octanoyl-[acyl-carrier-protein].</text>
</comment>
<dbReference type="HAMAP" id="MF_02119">
    <property type="entry name" value="LipL"/>
    <property type="match status" value="1"/>
</dbReference>
<name>A0ABS2MX87_9BACI</name>
<dbReference type="PANTHER" id="PTHR43679">
    <property type="entry name" value="OCTANOYLTRANSFERASE LIPM-RELATED"/>
    <property type="match status" value="1"/>
</dbReference>
<comment type="miscellaneous">
    <text evidence="3">The reaction proceeds via a thioester-linked acyl-enzyme intermediate.</text>
</comment>
<dbReference type="InterPro" id="IPR004143">
    <property type="entry name" value="BPL_LPL_catalytic"/>
</dbReference>
<protein>
    <recommendedName>
        <fullName evidence="3">Octanoyl-[GcvH]:protein N-octanoyltransferase</fullName>
        <ecNumber evidence="3">2.3.1.204</ecNumber>
    </recommendedName>
    <alternativeName>
        <fullName evidence="3">Octanoyl-[GcvH]:E2 amidotransferase</fullName>
    </alternativeName>
</protein>
<dbReference type="RefSeq" id="WP_204497939.1">
    <property type="nucleotide sequence ID" value="NZ_JAFBDR010000004.1"/>
</dbReference>
<comment type="caution">
    <text evidence="5">The sequence shown here is derived from an EMBL/GenBank/DDBJ whole genome shotgun (WGS) entry which is preliminary data.</text>
</comment>
<evidence type="ECO:0000313" key="5">
    <source>
        <dbReference type="EMBL" id="MBM7570506.1"/>
    </source>
</evidence>
<comment type="function">
    <text evidence="3">Catalyzes the amidotransfer (transamidation) of the octanoyl moiety from octanoyl-GcvH to the lipoyl domain of the E2 subunit of lipoate-dependent enzymes.</text>
</comment>
<dbReference type="EC" id="2.3.1.204" evidence="3"/>
<dbReference type="InterPro" id="IPR024897">
    <property type="entry name" value="LipL"/>
</dbReference>
<dbReference type="SUPFAM" id="SSF55681">
    <property type="entry name" value="Class II aaRS and biotin synthetases"/>
    <property type="match status" value="1"/>
</dbReference>
<gene>
    <name evidence="3" type="primary">lipL</name>
    <name evidence="5" type="ORF">JOC48_000984</name>
</gene>
<dbReference type="Proteomes" id="UP001296943">
    <property type="component" value="Unassembled WGS sequence"/>
</dbReference>
<dbReference type="EMBL" id="JAFBDR010000004">
    <property type="protein sequence ID" value="MBM7570506.1"/>
    <property type="molecule type" value="Genomic_DNA"/>
</dbReference>
<feature type="active site" description="Acyl-thioester intermediate" evidence="3">
    <location>
        <position position="148"/>
    </location>
</feature>
<comment type="catalytic activity">
    <reaction evidence="3">
        <text>N(6)-octanoyl-L-lysyl-[glycine-cleavage complex H protein] + L-lysyl-[lipoyl-carrier protein] = N(6)-octanoyl-L-lysyl-[lipoyl-carrier protein] + L-lysyl-[glycine-cleavage complex H protein]</text>
        <dbReference type="Rhea" id="RHEA:20213"/>
        <dbReference type="Rhea" id="RHEA-COMP:10500"/>
        <dbReference type="Rhea" id="RHEA-COMP:10501"/>
        <dbReference type="Rhea" id="RHEA-COMP:10503"/>
        <dbReference type="Rhea" id="RHEA-COMP:10504"/>
        <dbReference type="ChEBI" id="CHEBI:29969"/>
        <dbReference type="ChEBI" id="CHEBI:78809"/>
        <dbReference type="EC" id="2.3.1.204"/>
    </reaction>
</comment>
<proteinExistence type="inferred from homology"/>
<keyword evidence="2 3" id="KW-0012">Acyltransferase</keyword>
<dbReference type="PROSITE" id="PS51733">
    <property type="entry name" value="BPL_LPL_CATALYTIC"/>
    <property type="match status" value="1"/>
</dbReference>
<evidence type="ECO:0000259" key="4">
    <source>
        <dbReference type="PROSITE" id="PS51733"/>
    </source>
</evidence>
<evidence type="ECO:0000256" key="2">
    <source>
        <dbReference type="ARBA" id="ARBA00023315"/>
    </source>
</evidence>
<keyword evidence="1 3" id="KW-0808">Transferase</keyword>